<feature type="domain" description="Bifunctional inhibitor/plant lipid transfer protein/seed storage helical" evidence="3">
    <location>
        <begin position="42"/>
        <end position="112"/>
    </location>
</feature>
<evidence type="ECO:0000313" key="5">
    <source>
        <dbReference type="Proteomes" id="UP001603857"/>
    </source>
</evidence>
<reference evidence="4 5" key="1">
    <citation type="submission" date="2024-08" db="EMBL/GenBank/DDBJ databases">
        <title>Insights into the chromosomal genome structure of Flemingia macrophylla.</title>
        <authorList>
            <person name="Ding Y."/>
            <person name="Zhao Y."/>
            <person name="Bi W."/>
            <person name="Wu M."/>
            <person name="Zhao G."/>
            <person name="Gong Y."/>
            <person name="Li W."/>
            <person name="Zhang P."/>
        </authorList>
    </citation>
    <scope>NUCLEOTIDE SEQUENCE [LARGE SCALE GENOMIC DNA]</scope>
    <source>
        <strain evidence="4">DYQJB</strain>
        <tissue evidence="4">Leaf</tissue>
    </source>
</reference>
<comment type="similarity">
    <text evidence="1">Belongs to the plant LTP family. PEARLI1 subfamily.</text>
</comment>
<dbReference type="PANTHER" id="PTHR31731">
    <property type="match status" value="1"/>
</dbReference>
<comment type="caution">
    <text evidence="4">The sequence shown here is derived from an EMBL/GenBank/DDBJ whole genome shotgun (WGS) entry which is preliminary data.</text>
</comment>
<feature type="chain" id="PRO_5044863117" description="Bifunctional inhibitor/plant lipid transfer protein/seed storage helical domain-containing protein" evidence="2">
    <location>
        <begin position="25"/>
        <end position="113"/>
    </location>
</feature>
<protein>
    <recommendedName>
        <fullName evidence="3">Bifunctional inhibitor/plant lipid transfer protein/seed storage helical domain-containing protein</fullName>
    </recommendedName>
</protein>
<dbReference type="SUPFAM" id="SSF47699">
    <property type="entry name" value="Bifunctional inhibitor/lipid-transfer protein/seed storage 2S albumin"/>
    <property type="match status" value="1"/>
</dbReference>
<keyword evidence="2" id="KW-0732">Signal</keyword>
<evidence type="ECO:0000259" key="3">
    <source>
        <dbReference type="SMART" id="SM00499"/>
    </source>
</evidence>
<dbReference type="Proteomes" id="UP001603857">
    <property type="component" value="Unassembled WGS sequence"/>
</dbReference>
<feature type="signal peptide" evidence="2">
    <location>
        <begin position="1"/>
        <end position="24"/>
    </location>
</feature>
<gene>
    <name evidence="4" type="ORF">Fmac_009352</name>
</gene>
<evidence type="ECO:0000313" key="4">
    <source>
        <dbReference type="EMBL" id="KAL2341412.1"/>
    </source>
</evidence>
<dbReference type="AlphaFoldDB" id="A0ABD1N004"/>
<dbReference type="Pfam" id="PF14547">
    <property type="entry name" value="Hydrophob_seed"/>
    <property type="match status" value="1"/>
</dbReference>
<evidence type="ECO:0000256" key="1">
    <source>
        <dbReference type="ARBA" id="ARBA00008965"/>
    </source>
</evidence>
<organism evidence="4 5">
    <name type="scientific">Flemingia macrophylla</name>
    <dbReference type="NCBI Taxonomy" id="520843"/>
    <lineage>
        <taxon>Eukaryota</taxon>
        <taxon>Viridiplantae</taxon>
        <taxon>Streptophyta</taxon>
        <taxon>Embryophyta</taxon>
        <taxon>Tracheophyta</taxon>
        <taxon>Spermatophyta</taxon>
        <taxon>Magnoliopsida</taxon>
        <taxon>eudicotyledons</taxon>
        <taxon>Gunneridae</taxon>
        <taxon>Pentapetalae</taxon>
        <taxon>rosids</taxon>
        <taxon>fabids</taxon>
        <taxon>Fabales</taxon>
        <taxon>Fabaceae</taxon>
        <taxon>Papilionoideae</taxon>
        <taxon>50 kb inversion clade</taxon>
        <taxon>NPAAA clade</taxon>
        <taxon>indigoferoid/millettioid clade</taxon>
        <taxon>Phaseoleae</taxon>
        <taxon>Flemingia</taxon>
    </lineage>
</organism>
<evidence type="ECO:0000256" key="2">
    <source>
        <dbReference type="SAM" id="SignalP"/>
    </source>
</evidence>
<dbReference type="Gene3D" id="1.10.110.10">
    <property type="entry name" value="Plant lipid-transfer and hydrophobic proteins"/>
    <property type="match status" value="1"/>
</dbReference>
<dbReference type="SMART" id="SM00499">
    <property type="entry name" value="AAI"/>
    <property type="match status" value="1"/>
</dbReference>
<proteinExistence type="inferred from homology"/>
<dbReference type="InterPro" id="IPR027923">
    <property type="entry name" value="Hydrophob_seed_dom"/>
</dbReference>
<dbReference type="InterPro" id="IPR036312">
    <property type="entry name" value="Bifun_inhib/LTP/seed_sf"/>
</dbReference>
<sequence>MGWKSVAAVVLSLNLVLFSMVCAALEPAPVRGGAPLFNNNKCPPLLTVCLSRPFLEEQNCCPLIEGLVDLDAAACVCAAVKINLHGQPTVDLDILVNGILSTCGRKTKEYICS</sequence>
<keyword evidence="5" id="KW-1185">Reference proteome</keyword>
<accession>A0ABD1N004</accession>
<dbReference type="InterPro" id="IPR051636">
    <property type="entry name" value="Plant_LTP/defense-related"/>
</dbReference>
<name>A0ABD1N004_9FABA</name>
<dbReference type="InterPro" id="IPR016140">
    <property type="entry name" value="Bifunc_inhib/LTP/seed_store"/>
</dbReference>
<dbReference type="EMBL" id="JBGMDY010000003">
    <property type="protein sequence ID" value="KAL2341412.1"/>
    <property type="molecule type" value="Genomic_DNA"/>
</dbReference>